<dbReference type="RefSeq" id="WP_377697476.1">
    <property type="nucleotide sequence ID" value="NZ_JBHLWE010000009.1"/>
</dbReference>
<name>A0ABV6I1G2_9RHOB</name>
<organism evidence="2 3">
    <name type="scientific">Paracoccus niistensis</name>
    <dbReference type="NCBI Taxonomy" id="632935"/>
    <lineage>
        <taxon>Bacteria</taxon>
        <taxon>Pseudomonadati</taxon>
        <taxon>Pseudomonadota</taxon>
        <taxon>Alphaproteobacteria</taxon>
        <taxon>Rhodobacterales</taxon>
        <taxon>Paracoccaceae</taxon>
        <taxon>Paracoccus</taxon>
    </lineage>
</organism>
<evidence type="ECO:0000313" key="3">
    <source>
        <dbReference type="Proteomes" id="UP001589799"/>
    </source>
</evidence>
<evidence type="ECO:0000313" key="2">
    <source>
        <dbReference type="EMBL" id="MFC0339794.1"/>
    </source>
</evidence>
<accession>A0ABV6I1G2</accession>
<feature type="region of interest" description="Disordered" evidence="1">
    <location>
        <begin position="61"/>
        <end position="82"/>
    </location>
</feature>
<sequence>MLLTADAAVPARLALFADLTAGSIIDPGLALLATSQKTPGGGNILRSEGADSGGLFREGGGLFCKGRDGNQKQGSGKQRAHERFSNGMAAYAQIGRFAKLEAGQHVVSEAPVSFAGHQGTQIGAWPPPCDARTDN</sequence>
<reference evidence="2 3" key="1">
    <citation type="submission" date="2024-09" db="EMBL/GenBank/DDBJ databases">
        <authorList>
            <person name="Sun Q."/>
            <person name="Mori K."/>
        </authorList>
    </citation>
    <scope>NUCLEOTIDE SEQUENCE [LARGE SCALE GENOMIC DNA]</scope>
    <source>
        <strain evidence="2 3">KCTC 22789</strain>
    </source>
</reference>
<gene>
    <name evidence="2" type="ORF">ACFFII_03310</name>
</gene>
<proteinExistence type="predicted"/>
<dbReference type="Proteomes" id="UP001589799">
    <property type="component" value="Unassembled WGS sequence"/>
</dbReference>
<protein>
    <submittedName>
        <fullName evidence="2">Uncharacterized protein</fullName>
    </submittedName>
</protein>
<evidence type="ECO:0000256" key="1">
    <source>
        <dbReference type="SAM" id="MobiDB-lite"/>
    </source>
</evidence>
<comment type="caution">
    <text evidence="2">The sequence shown here is derived from an EMBL/GenBank/DDBJ whole genome shotgun (WGS) entry which is preliminary data.</text>
</comment>
<keyword evidence="3" id="KW-1185">Reference proteome</keyword>
<dbReference type="EMBL" id="JBHLWE010000009">
    <property type="protein sequence ID" value="MFC0339794.1"/>
    <property type="molecule type" value="Genomic_DNA"/>
</dbReference>